<accession>A0ABX5M2Z9</accession>
<dbReference type="PANTHER" id="PTHR35519">
    <property type="entry name" value="MEMBRANE PROTEINS"/>
    <property type="match status" value="1"/>
</dbReference>
<evidence type="ECO:0000313" key="3">
    <source>
        <dbReference type="Proteomes" id="UP000247780"/>
    </source>
</evidence>
<evidence type="ECO:0000313" key="2">
    <source>
        <dbReference type="EMBL" id="PXV72149.1"/>
    </source>
</evidence>
<dbReference type="PANTHER" id="PTHR35519:SF2">
    <property type="entry name" value="PH DOMAIN PROTEIN"/>
    <property type="match status" value="1"/>
</dbReference>
<proteinExistence type="predicted"/>
<feature type="transmembrane region" description="Helical" evidence="1">
    <location>
        <begin position="65"/>
        <end position="85"/>
    </location>
</feature>
<reference evidence="2 3" key="1">
    <citation type="submission" date="2018-04" db="EMBL/GenBank/DDBJ databases">
        <title>Active sludge and wastewater microbial communities from Klosterneuburg, Austria.</title>
        <authorList>
            <person name="Wagner M."/>
        </authorList>
    </citation>
    <scope>NUCLEOTIDE SEQUENCE [LARGE SCALE GENOMIC DNA]</scope>
    <source>
        <strain evidence="2 3">Nm 57</strain>
    </source>
</reference>
<dbReference type="EMBL" id="QICQ01000077">
    <property type="protein sequence ID" value="PXV72149.1"/>
    <property type="molecule type" value="Genomic_DNA"/>
</dbReference>
<gene>
    <name evidence="2" type="ORF">C8R14_1774</name>
</gene>
<dbReference type="RefSeq" id="WP_011634379.1">
    <property type="nucleotide sequence ID" value="NZ_QICQ01000077.1"/>
</dbReference>
<keyword evidence="3" id="KW-1185">Reference proteome</keyword>
<protein>
    <submittedName>
        <fullName evidence="2">Uncharacterized protein DUF4112</fullName>
    </submittedName>
</protein>
<keyword evidence="1" id="KW-0472">Membrane</keyword>
<feature type="transmembrane region" description="Helical" evidence="1">
    <location>
        <begin position="32"/>
        <end position="53"/>
    </location>
</feature>
<sequence>MKTGTSFVERMGWFLDESITLPNGYKIGWDGFISLIPGVGDFISSALSSLIIFQAHQLGLPRMVLGRMLINLMIDAVVGAIPVAGDAFDFVWKANKRNLILLNNYQQQPTQVYRKSTAENILFILVLLSALALTIAFVIWILSLFVAAIKN</sequence>
<keyword evidence="1" id="KW-0812">Transmembrane</keyword>
<name>A0ABX5M2Z9_9PROT</name>
<dbReference type="Pfam" id="PF13430">
    <property type="entry name" value="DUF4112"/>
    <property type="match status" value="1"/>
</dbReference>
<dbReference type="InterPro" id="IPR025187">
    <property type="entry name" value="DUF4112"/>
</dbReference>
<comment type="caution">
    <text evidence="2">The sequence shown here is derived from an EMBL/GenBank/DDBJ whole genome shotgun (WGS) entry which is preliminary data.</text>
</comment>
<dbReference type="Proteomes" id="UP000247780">
    <property type="component" value="Unassembled WGS sequence"/>
</dbReference>
<evidence type="ECO:0000256" key="1">
    <source>
        <dbReference type="SAM" id="Phobius"/>
    </source>
</evidence>
<organism evidence="2 3">
    <name type="scientific">Nitrosomonas eutropha</name>
    <dbReference type="NCBI Taxonomy" id="916"/>
    <lineage>
        <taxon>Bacteria</taxon>
        <taxon>Pseudomonadati</taxon>
        <taxon>Pseudomonadota</taxon>
        <taxon>Betaproteobacteria</taxon>
        <taxon>Nitrosomonadales</taxon>
        <taxon>Nitrosomonadaceae</taxon>
        <taxon>Nitrosomonas</taxon>
    </lineage>
</organism>
<keyword evidence="1" id="KW-1133">Transmembrane helix</keyword>
<feature type="transmembrane region" description="Helical" evidence="1">
    <location>
        <begin position="121"/>
        <end position="149"/>
    </location>
</feature>